<sequence>MLPSIARRMSRYDTIILGAGWAGATAAKSLAAKGHSVLVLEARDRIGGRASTWQGGGAKIDVGCSWIHGYNEGSPARDLAQEVGVEAILPKEAQGVIYGPNGLLSAAEAGSLQKNLGASVAAARLPHPSPPSSQSLASALLASDSALFSISSDKALAISLARSLEVGLGVKLEQASLKWAGWESTTAYAGSDAAPQGGYQAFLGKVLEASKAEVILGAAATSVKEVDAGVEVTTKDGKTYTASTVLSTIPLGVLKTLPGDFFSPALPAHLQETIKGTHVGVLEKLLVQYPTAWWPDAENTGSYTFLPTGPEPTASSTLKEVFAGSTLVTANFAAPTLPKPTPTLLTYLSETPARLLLQHPAEEVAAAFHSFLTTRFNASSPPAPSNFTLTSWLTDPLSRGATTTPSIVSPNDERSPMDFKELGRPVWGGRLGFAGEHTEMENRGSVAGAVLSGIREGERVSKFLKRA</sequence>
<dbReference type="GeneID" id="30193175"/>
<dbReference type="GO" id="GO:0006338">
    <property type="term" value="P:chromatin remodeling"/>
    <property type="evidence" value="ECO:0007669"/>
    <property type="project" value="TreeGrafter"/>
</dbReference>
<dbReference type="SUPFAM" id="SSF51905">
    <property type="entry name" value="FAD/NAD(P)-binding domain"/>
    <property type="match status" value="1"/>
</dbReference>
<dbReference type="InterPro" id="IPR050281">
    <property type="entry name" value="Flavin_monoamine_oxidase"/>
</dbReference>
<dbReference type="OrthoDB" id="5046242at2759"/>
<dbReference type="InterPro" id="IPR036188">
    <property type="entry name" value="FAD/NAD-bd_sf"/>
</dbReference>
<protein>
    <submittedName>
        <fullName evidence="5">Amino oxidase</fullName>
    </submittedName>
</protein>
<dbReference type="EMBL" id="AWGH01000010">
    <property type="protein sequence ID" value="ODN97398.1"/>
    <property type="molecule type" value="Genomic_DNA"/>
</dbReference>
<dbReference type="InterPro" id="IPR002937">
    <property type="entry name" value="Amino_oxidase"/>
</dbReference>
<dbReference type="AlphaFoldDB" id="A0A1E3J947"/>
<name>A0A1E3J947_9TREE</name>
<feature type="domain" description="Amine oxidase" evidence="4">
    <location>
        <begin position="22"/>
        <end position="460"/>
    </location>
</feature>
<evidence type="ECO:0000256" key="3">
    <source>
        <dbReference type="SAM" id="MobiDB-lite"/>
    </source>
</evidence>
<dbReference type="SUPFAM" id="SSF54373">
    <property type="entry name" value="FAD-linked reductases, C-terminal domain"/>
    <property type="match status" value="1"/>
</dbReference>
<dbReference type="Pfam" id="PF01593">
    <property type="entry name" value="Amino_oxidase"/>
    <property type="match status" value="1"/>
</dbReference>
<proteinExistence type="inferred from homology"/>
<comment type="similarity">
    <text evidence="1">Belongs to the flavin monoamine oxidase family.</text>
</comment>
<keyword evidence="6" id="KW-1185">Reference proteome</keyword>
<dbReference type="GO" id="GO:0016491">
    <property type="term" value="F:oxidoreductase activity"/>
    <property type="evidence" value="ECO:0007669"/>
    <property type="project" value="UniProtKB-KW"/>
</dbReference>
<gene>
    <name evidence="5" type="ORF">L198_03962</name>
</gene>
<dbReference type="PANTHER" id="PTHR10742:SF386">
    <property type="entry name" value="LYSINE-SPECIFIC HISTONE DEMETHYLASE 1A"/>
    <property type="match status" value="1"/>
</dbReference>
<dbReference type="GO" id="GO:0003682">
    <property type="term" value="F:chromatin binding"/>
    <property type="evidence" value="ECO:0007669"/>
    <property type="project" value="TreeGrafter"/>
</dbReference>
<evidence type="ECO:0000313" key="6">
    <source>
        <dbReference type="Proteomes" id="UP000094819"/>
    </source>
</evidence>
<evidence type="ECO:0000256" key="1">
    <source>
        <dbReference type="ARBA" id="ARBA00005995"/>
    </source>
</evidence>
<dbReference type="Proteomes" id="UP000094819">
    <property type="component" value="Unassembled WGS sequence"/>
</dbReference>
<accession>A0A1E3J947</accession>
<dbReference type="GO" id="GO:0050660">
    <property type="term" value="F:flavin adenine dinucleotide binding"/>
    <property type="evidence" value="ECO:0007669"/>
    <property type="project" value="TreeGrafter"/>
</dbReference>
<dbReference type="Gene3D" id="3.50.50.60">
    <property type="entry name" value="FAD/NAD(P)-binding domain"/>
    <property type="match status" value="1"/>
</dbReference>
<organism evidence="5 6">
    <name type="scientific">Cryptococcus wingfieldii CBS 7118</name>
    <dbReference type="NCBI Taxonomy" id="1295528"/>
    <lineage>
        <taxon>Eukaryota</taxon>
        <taxon>Fungi</taxon>
        <taxon>Dikarya</taxon>
        <taxon>Basidiomycota</taxon>
        <taxon>Agaricomycotina</taxon>
        <taxon>Tremellomycetes</taxon>
        <taxon>Tremellales</taxon>
        <taxon>Cryptococcaceae</taxon>
        <taxon>Cryptococcus</taxon>
    </lineage>
</organism>
<feature type="region of interest" description="Disordered" evidence="3">
    <location>
        <begin position="401"/>
        <end position="421"/>
    </location>
</feature>
<reference evidence="5 6" key="1">
    <citation type="submission" date="2016-06" db="EMBL/GenBank/DDBJ databases">
        <title>Evolution of pathogenesis and genome organization in the Tremellales.</title>
        <authorList>
            <person name="Cuomo C."/>
            <person name="Litvintseva A."/>
            <person name="Heitman J."/>
            <person name="Chen Y."/>
            <person name="Sun S."/>
            <person name="Springer D."/>
            <person name="Dromer F."/>
            <person name="Young S."/>
            <person name="Zeng Q."/>
            <person name="Chapman S."/>
            <person name="Gujja S."/>
            <person name="Saif S."/>
            <person name="Birren B."/>
        </authorList>
    </citation>
    <scope>NUCLEOTIDE SEQUENCE [LARGE SCALE GENOMIC DNA]</scope>
    <source>
        <strain evidence="5 6">CBS 7118</strain>
    </source>
</reference>
<feature type="compositionally biased region" description="Basic and acidic residues" evidence="3">
    <location>
        <begin position="411"/>
        <end position="421"/>
    </location>
</feature>
<evidence type="ECO:0000313" key="5">
    <source>
        <dbReference type="EMBL" id="ODN97398.1"/>
    </source>
</evidence>
<dbReference type="PANTHER" id="PTHR10742">
    <property type="entry name" value="FLAVIN MONOAMINE OXIDASE"/>
    <property type="match status" value="1"/>
</dbReference>
<keyword evidence="2" id="KW-0560">Oxidoreductase</keyword>
<comment type="caution">
    <text evidence="5">The sequence shown here is derived from an EMBL/GenBank/DDBJ whole genome shotgun (WGS) entry which is preliminary data.</text>
</comment>
<dbReference type="RefSeq" id="XP_019032000.1">
    <property type="nucleotide sequence ID" value="XM_019176087.1"/>
</dbReference>
<dbReference type="Gene3D" id="3.90.660.10">
    <property type="match status" value="1"/>
</dbReference>
<evidence type="ECO:0000259" key="4">
    <source>
        <dbReference type="Pfam" id="PF01593"/>
    </source>
</evidence>
<evidence type="ECO:0000256" key="2">
    <source>
        <dbReference type="ARBA" id="ARBA00023002"/>
    </source>
</evidence>